<keyword evidence="2" id="KW-1185">Reference proteome</keyword>
<accession>A0ABQ7VBC8</accession>
<dbReference type="Proteomes" id="UP000826656">
    <property type="component" value="Unassembled WGS sequence"/>
</dbReference>
<protein>
    <submittedName>
        <fullName evidence="1">Uncharacterized protein</fullName>
    </submittedName>
</protein>
<proteinExistence type="predicted"/>
<gene>
    <name evidence="1" type="ORF">KY290_017424</name>
</gene>
<name>A0ABQ7VBC8_SOLTU</name>
<sequence length="65" mass="7282">MIEATCRTFLWTGKGEMSRRALVAWEKVCQPGAARGLNIIALSVWNKAAILKQLWAISMKKTLYG</sequence>
<comment type="caution">
    <text evidence="1">The sequence shown here is derived from an EMBL/GenBank/DDBJ whole genome shotgun (WGS) entry which is preliminary data.</text>
</comment>
<dbReference type="EMBL" id="JAIVGD010000013">
    <property type="protein sequence ID" value="KAH0761351.1"/>
    <property type="molecule type" value="Genomic_DNA"/>
</dbReference>
<evidence type="ECO:0000313" key="1">
    <source>
        <dbReference type="EMBL" id="KAH0761351.1"/>
    </source>
</evidence>
<evidence type="ECO:0000313" key="2">
    <source>
        <dbReference type="Proteomes" id="UP000826656"/>
    </source>
</evidence>
<reference evidence="1 2" key="1">
    <citation type="journal article" date="2021" name="bioRxiv">
        <title>Chromosome-scale and haplotype-resolved genome assembly of a tetraploid potato cultivar.</title>
        <authorList>
            <person name="Sun H."/>
            <person name="Jiao W.-B."/>
            <person name="Krause K."/>
            <person name="Campoy J.A."/>
            <person name="Goel M."/>
            <person name="Folz-Donahue K."/>
            <person name="Kukat C."/>
            <person name="Huettel B."/>
            <person name="Schneeberger K."/>
        </authorList>
    </citation>
    <scope>NUCLEOTIDE SEQUENCE [LARGE SCALE GENOMIC DNA]</scope>
    <source>
        <strain evidence="1">SolTubOtavaFocal</strain>
        <tissue evidence="1">Leaves</tissue>
    </source>
</reference>
<organism evidence="1 2">
    <name type="scientific">Solanum tuberosum</name>
    <name type="common">Potato</name>
    <dbReference type="NCBI Taxonomy" id="4113"/>
    <lineage>
        <taxon>Eukaryota</taxon>
        <taxon>Viridiplantae</taxon>
        <taxon>Streptophyta</taxon>
        <taxon>Embryophyta</taxon>
        <taxon>Tracheophyta</taxon>
        <taxon>Spermatophyta</taxon>
        <taxon>Magnoliopsida</taxon>
        <taxon>eudicotyledons</taxon>
        <taxon>Gunneridae</taxon>
        <taxon>Pentapetalae</taxon>
        <taxon>asterids</taxon>
        <taxon>lamiids</taxon>
        <taxon>Solanales</taxon>
        <taxon>Solanaceae</taxon>
        <taxon>Solanoideae</taxon>
        <taxon>Solaneae</taxon>
        <taxon>Solanum</taxon>
    </lineage>
</organism>